<protein>
    <submittedName>
        <fullName evidence="1">Uncharacterized protein</fullName>
    </submittedName>
</protein>
<dbReference type="Gramene" id="OQU88069">
    <property type="protein sequence ID" value="OQU88069"/>
    <property type="gene ID" value="SORBI_3003G394150"/>
</dbReference>
<name>A0A1W0W110_SORBI</name>
<proteinExistence type="predicted"/>
<organism evidence="1 2">
    <name type="scientific">Sorghum bicolor</name>
    <name type="common">Sorghum</name>
    <name type="synonym">Sorghum vulgare</name>
    <dbReference type="NCBI Taxonomy" id="4558"/>
    <lineage>
        <taxon>Eukaryota</taxon>
        <taxon>Viridiplantae</taxon>
        <taxon>Streptophyta</taxon>
        <taxon>Embryophyta</taxon>
        <taxon>Tracheophyta</taxon>
        <taxon>Spermatophyta</taxon>
        <taxon>Magnoliopsida</taxon>
        <taxon>Liliopsida</taxon>
        <taxon>Poales</taxon>
        <taxon>Poaceae</taxon>
        <taxon>PACMAD clade</taxon>
        <taxon>Panicoideae</taxon>
        <taxon>Andropogonodae</taxon>
        <taxon>Andropogoneae</taxon>
        <taxon>Sorghinae</taxon>
        <taxon>Sorghum</taxon>
    </lineage>
</organism>
<gene>
    <name evidence="1" type="ORF">SORBI_3003G394150</name>
</gene>
<reference evidence="1 2" key="1">
    <citation type="journal article" date="2009" name="Nature">
        <title>The Sorghum bicolor genome and the diversification of grasses.</title>
        <authorList>
            <person name="Paterson A.H."/>
            <person name="Bowers J.E."/>
            <person name="Bruggmann R."/>
            <person name="Dubchak I."/>
            <person name="Grimwood J."/>
            <person name="Gundlach H."/>
            <person name="Haberer G."/>
            <person name="Hellsten U."/>
            <person name="Mitros T."/>
            <person name="Poliakov A."/>
            <person name="Schmutz J."/>
            <person name="Spannagl M."/>
            <person name="Tang H."/>
            <person name="Wang X."/>
            <person name="Wicker T."/>
            <person name="Bharti A.K."/>
            <person name="Chapman J."/>
            <person name="Feltus F.A."/>
            <person name="Gowik U."/>
            <person name="Grigoriev I.V."/>
            <person name="Lyons E."/>
            <person name="Maher C.A."/>
            <person name="Martis M."/>
            <person name="Narechania A."/>
            <person name="Otillar R.P."/>
            <person name="Penning B.W."/>
            <person name="Salamov A.A."/>
            <person name="Wang Y."/>
            <person name="Zhang L."/>
            <person name="Carpita N.C."/>
            <person name="Freeling M."/>
            <person name="Gingle A.R."/>
            <person name="Hash C.T."/>
            <person name="Keller B."/>
            <person name="Klein P."/>
            <person name="Kresovich S."/>
            <person name="McCann M.C."/>
            <person name="Ming R."/>
            <person name="Peterson D.G."/>
            <person name="Mehboob-ur-Rahman"/>
            <person name="Ware D."/>
            <person name="Westhoff P."/>
            <person name="Mayer K.F."/>
            <person name="Messing J."/>
            <person name="Rokhsar D.S."/>
        </authorList>
    </citation>
    <scope>NUCLEOTIDE SEQUENCE [LARGE SCALE GENOMIC DNA]</scope>
    <source>
        <strain evidence="2">cv. BTx623</strain>
    </source>
</reference>
<keyword evidence="2" id="KW-1185">Reference proteome</keyword>
<dbReference type="Proteomes" id="UP000000768">
    <property type="component" value="Chromosome 3"/>
</dbReference>
<dbReference type="AlphaFoldDB" id="A0A1W0W110"/>
<sequence>MAMVTVGRGEEEVVAGVACVGTAQVAAAAAVLPLQKTNRANNTTAVTNPMSVLLRKKKKRFHTLKRQLPQNRIEHCCTCMPPASMSGCRAARSYSFP</sequence>
<dbReference type="InParanoid" id="A0A1W0W110"/>
<accession>A0A1W0W110</accession>
<evidence type="ECO:0000313" key="2">
    <source>
        <dbReference type="Proteomes" id="UP000000768"/>
    </source>
</evidence>
<reference evidence="2" key="2">
    <citation type="journal article" date="2018" name="Plant J.">
        <title>The Sorghum bicolor reference genome: improved assembly, gene annotations, a transcriptome atlas, and signatures of genome organization.</title>
        <authorList>
            <person name="McCormick R.F."/>
            <person name="Truong S.K."/>
            <person name="Sreedasyam A."/>
            <person name="Jenkins J."/>
            <person name="Shu S."/>
            <person name="Sims D."/>
            <person name="Kennedy M."/>
            <person name="Amirebrahimi M."/>
            <person name="Weers B.D."/>
            <person name="McKinley B."/>
            <person name="Mattison A."/>
            <person name="Morishige D.T."/>
            <person name="Grimwood J."/>
            <person name="Schmutz J."/>
            <person name="Mullet J.E."/>
        </authorList>
    </citation>
    <scope>NUCLEOTIDE SEQUENCE [LARGE SCALE GENOMIC DNA]</scope>
    <source>
        <strain evidence="2">cv. BTx623</strain>
    </source>
</reference>
<evidence type="ECO:0000313" key="1">
    <source>
        <dbReference type="EMBL" id="OQU88069.1"/>
    </source>
</evidence>
<dbReference type="EMBL" id="CM000762">
    <property type="protein sequence ID" value="OQU88069.1"/>
    <property type="molecule type" value="Genomic_DNA"/>
</dbReference>